<evidence type="ECO:0008006" key="9">
    <source>
        <dbReference type="Google" id="ProtNLM"/>
    </source>
</evidence>
<sequence>MRTTLALTLLLGCLTANFVRAIDDKNTAAIVKKCLTDFGVTEQDIMDLKEDKVKPEDVKDNIKCTAQCLMVAGGYMDANGNLLTDKIKEQYANHPKKDTIYKVVEVCGGEKGVNACDTAYQIVSCAKTNGHAFQ</sequence>
<evidence type="ECO:0000313" key="7">
    <source>
        <dbReference type="EMBL" id="SPP75498.1"/>
    </source>
</evidence>
<keyword evidence="3" id="KW-0964">Secreted</keyword>
<dbReference type="OrthoDB" id="8194670at2759"/>
<organism evidence="7 8">
    <name type="scientific">Drosophila guanche</name>
    <name type="common">Fruit fly</name>
    <dbReference type="NCBI Taxonomy" id="7266"/>
    <lineage>
        <taxon>Eukaryota</taxon>
        <taxon>Metazoa</taxon>
        <taxon>Ecdysozoa</taxon>
        <taxon>Arthropoda</taxon>
        <taxon>Hexapoda</taxon>
        <taxon>Insecta</taxon>
        <taxon>Pterygota</taxon>
        <taxon>Neoptera</taxon>
        <taxon>Endopterygota</taxon>
        <taxon>Diptera</taxon>
        <taxon>Brachycera</taxon>
        <taxon>Muscomorpha</taxon>
        <taxon>Ephydroidea</taxon>
        <taxon>Drosophilidae</taxon>
        <taxon>Drosophila</taxon>
        <taxon>Sophophora</taxon>
    </lineage>
</organism>
<dbReference type="OMA" id="TNGHAFQ"/>
<protein>
    <recommendedName>
        <fullName evidence="9">General odorant-binding protein 56h</fullName>
    </recommendedName>
</protein>
<dbReference type="Proteomes" id="UP000268350">
    <property type="component" value="Unassembled WGS sequence"/>
</dbReference>
<dbReference type="Pfam" id="PF01395">
    <property type="entry name" value="PBP_GOBP"/>
    <property type="match status" value="1"/>
</dbReference>
<dbReference type="SMART" id="SM00708">
    <property type="entry name" value="PhBP"/>
    <property type="match status" value="1"/>
</dbReference>
<dbReference type="GO" id="GO:0005549">
    <property type="term" value="F:odorant binding"/>
    <property type="evidence" value="ECO:0007669"/>
    <property type="project" value="InterPro"/>
</dbReference>
<dbReference type="AlphaFoldDB" id="A0A3B0JWP0"/>
<gene>
    <name evidence="7" type="ORF">DGUA_6G003310</name>
</gene>
<feature type="signal peptide" evidence="6">
    <location>
        <begin position="1"/>
        <end position="21"/>
    </location>
</feature>
<evidence type="ECO:0000313" key="8">
    <source>
        <dbReference type="Proteomes" id="UP000268350"/>
    </source>
</evidence>
<proteinExistence type="inferred from homology"/>
<name>A0A3B0JWP0_DROGU</name>
<evidence type="ECO:0000256" key="2">
    <source>
        <dbReference type="ARBA" id="ARBA00008098"/>
    </source>
</evidence>
<reference evidence="8" key="1">
    <citation type="submission" date="2018-01" db="EMBL/GenBank/DDBJ databases">
        <authorList>
            <person name="Alioto T."/>
            <person name="Alioto T."/>
        </authorList>
    </citation>
    <scope>NUCLEOTIDE SEQUENCE [LARGE SCALE GENOMIC DNA]</scope>
</reference>
<accession>A0A3B0JWP0</accession>
<dbReference type="PANTHER" id="PTHR11857:SF43">
    <property type="entry name" value="GEO07291P1-RELATED"/>
    <property type="match status" value="1"/>
</dbReference>
<dbReference type="CDD" id="cd23992">
    <property type="entry name" value="PBP_GOBP"/>
    <property type="match status" value="1"/>
</dbReference>
<comment type="similarity">
    <text evidence="2">Belongs to the PBP/GOBP family.</text>
</comment>
<dbReference type="InterPro" id="IPR036728">
    <property type="entry name" value="PBP_GOBP_sf"/>
</dbReference>
<dbReference type="PANTHER" id="PTHR11857">
    <property type="entry name" value="ODORANT BINDING PROTEIN-RELATED"/>
    <property type="match status" value="1"/>
</dbReference>
<dbReference type="Gene3D" id="1.10.238.20">
    <property type="entry name" value="Pheromone/general odorant binding protein domain"/>
    <property type="match status" value="1"/>
</dbReference>
<feature type="chain" id="PRO_5017195253" description="General odorant-binding protein 56h" evidence="6">
    <location>
        <begin position="22"/>
        <end position="134"/>
    </location>
</feature>
<keyword evidence="8" id="KW-1185">Reference proteome</keyword>
<dbReference type="InterPro" id="IPR006170">
    <property type="entry name" value="PBP/GOBP"/>
</dbReference>
<keyword evidence="4 6" id="KW-0732">Signal</keyword>
<evidence type="ECO:0000256" key="3">
    <source>
        <dbReference type="ARBA" id="ARBA00022525"/>
    </source>
</evidence>
<evidence type="ECO:0000256" key="1">
    <source>
        <dbReference type="ARBA" id="ARBA00004613"/>
    </source>
</evidence>
<evidence type="ECO:0000256" key="5">
    <source>
        <dbReference type="ARBA" id="ARBA00023157"/>
    </source>
</evidence>
<dbReference type="GO" id="GO:0007608">
    <property type="term" value="P:sensory perception of smell"/>
    <property type="evidence" value="ECO:0007669"/>
    <property type="project" value="TreeGrafter"/>
</dbReference>
<dbReference type="GO" id="GO:0005615">
    <property type="term" value="C:extracellular space"/>
    <property type="evidence" value="ECO:0007669"/>
    <property type="project" value="TreeGrafter"/>
</dbReference>
<keyword evidence="5" id="KW-1015">Disulfide bond</keyword>
<dbReference type="EMBL" id="OUUW01000001">
    <property type="protein sequence ID" value="SPP75498.1"/>
    <property type="molecule type" value="Genomic_DNA"/>
</dbReference>
<dbReference type="SUPFAM" id="SSF47565">
    <property type="entry name" value="Insect pheromone/odorant-binding proteins"/>
    <property type="match status" value="1"/>
</dbReference>
<evidence type="ECO:0000256" key="6">
    <source>
        <dbReference type="SAM" id="SignalP"/>
    </source>
</evidence>
<comment type="subcellular location">
    <subcellularLocation>
        <location evidence="1">Secreted</location>
    </subcellularLocation>
</comment>
<evidence type="ECO:0000256" key="4">
    <source>
        <dbReference type="ARBA" id="ARBA00022729"/>
    </source>
</evidence>